<dbReference type="OrthoDB" id="2892526at2759"/>
<proteinExistence type="predicted"/>
<dbReference type="RefSeq" id="XP_007322984.1">
    <property type="nucleotide sequence ID" value="XM_007322922.1"/>
</dbReference>
<reference evidence="1" key="1">
    <citation type="submission" date="2011-04" db="EMBL/GenBank/DDBJ databases">
        <title>Evolution of plant cell wall degrading machinery underlies the functional diversity of forest fungi.</title>
        <authorList>
            <consortium name="US DOE Joint Genome Institute (JGI-PGF)"/>
            <person name="Eastwood D.C."/>
            <person name="Floudas D."/>
            <person name="Binder M."/>
            <person name="Majcherczyk A."/>
            <person name="Schneider P."/>
            <person name="Aerts A."/>
            <person name="Asiegbu F.O."/>
            <person name="Baker S.E."/>
            <person name="Barry K."/>
            <person name="Bendiksby M."/>
            <person name="Blumentritt M."/>
            <person name="Coutinho P.M."/>
            <person name="Cullen D."/>
            <person name="Cullen D."/>
            <person name="Gathman A."/>
            <person name="Goodell B."/>
            <person name="Henrissat B."/>
            <person name="Ihrmark K."/>
            <person name="Kauserud H."/>
            <person name="Kohler A."/>
            <person name="LaButti K."/>
            <person name="Lapidus A."/>
            <person name="Lavin J.L."/>
            <person name="Lee Y.-H."/>
            <person name="Lindquist E."/>
            <person name="Lilly W."/>
            <person name="Lucas S."/>
            <person name="Morin E."/>
            <person name="Murat C."/>
            <person name="Oguiza J.A."/>
            <person name="Park J."/>
            <person name="Pisabarro A.G."/>
            <person name="Riley R."/>
            <person name="Rosling A."/>
            <person name="Salamov A."/>
            <person name="Schmidt O."/>
            <person name="Schmutz J."/>
            <person name="Skrede I."/>
            <person name="Stenlid J."/>
            <person name="Wiebenga A."/>
            <person name="Xie X."/>
            <person name="Kues U."/>
            <person name="Hibbett D.S."/>
            <person name="Hoffmeister D."/>
            <person name="Hogberg N."/>
            <person name="Martin F."/>
            <person name="Grigoriev I.V."/>
            <person name="Watkinson S.C."/>
        </authorList>
    </citation>
    <scope>NUCLEOTIDE SEQUENCE</scope>
    <source>
        <strain evidence="1">S7.9</strain>
    </source>
</reference>
<protein>
    <submittedName>
        <fullName evidence="1">Uncharacterized protein</fullName>
    </submittedName>
</protein>
<dbReference type="KEGG" id="sla:SERLADRAFT_477627"/>
<accession>F8P9B0</accession>
<organism>
    <name type="scientific">Serpula lacrymans var. lacrymans (strain S7.9)</name>
    <name type="common">Dry rot fungus</name>
    <dbReference type="NCBI Taxonomy" id="578457"/>
    <lineage>
        <taxon>Eukaryota</taxon>
        <taxon>Fungi</taxon>
        <taxon>Dikarya</taxon>
        <taxon>Basidiomycota</taxon>
        <taxon>Agaricomycotina</taxon>
        <taxon>Agaricomycetes</taxon>
        <taxon>Agaricomycetidae</taxon>
        <taxon>Boletales</taxon>
        <taxon>Coniophorineae</taxon>
        <taxon>Serpulaceae</taxon>
        <taxon>Serpula</taxon>
    </lineage>
</organism>
<sequence>MSYISPIANPQPFVTKIRGLSDEANTIDSGVGRAKRDAAEFVSKYSADFQIVSELQASTEHFITRWVSTLQQTRDAASSISAWYQRFIEVFLSLIDMIGSEGDVKEVIAEFNNLLGETHPSTKYQLDTTPGVKNAFNEIEALVCVESKHIIDVLQSAKASNFSKTVEGLKKEIAPVKLGAAHIRQALNNYATRLE</sequence>
<gene>
    <name evidence="1" type="ORF">SERLADRAFT_477627</name>
</gene>
<dbReference type="EMBL" id="GL945441">
    <property type="protein sequence ID" value="EGO20239.1"/>
    <property type="molecule type" value="Genomic_DNA"/>
</dbReference>
<dbReference type="Proteomes" id="UP000008064">
    <property type="component" value="Unassembled WGS sequence"/>
</dbReference>
<dbReference type="GeneID" id="18821033"/>
<name>F8P9B0_SERL9</name>
<evidence type="ECO:0000313" key="1">
    <source>
        <dbReference type="EMBL" id="EGO20239.1"/>
    </source>
</evidence>
<dbReference type="AlphaFoldDB" id="F8P9B0"/>
<dbReference type="HOGENOM" id="CLU_1396350_0_0_1"/>